<dbReference type="OrthoDB" id="447953at2759"/>
<accession>A0A3P7P4Y0</accession>
<name>A0A3P7P4Y0_DIBLA</name>
<dbReference type="Proteomes" id="UP000281553">
    <property type="component" value="Unassembled WGS sequence"/>
</dbReference>
<evidence type="ECO:0000313" key="1">
    <source>
        <dbReference type="EMBL" id="VDN45363.1"/>
    </source>
</evidence>
<sequence length="98" mass="11364">MLSSIPNLLRNPGATTLRELSHKMHLLSQCGVEACAAIEKMISEQRHMCEGWFIALANLAHVVDKTQIRLDNYYKTYNQFCIDAVHWEKNLKRFVVFL</sequence>
<organism evidence="1 2">
    <name type="scientific">Dibothriocephalus latus</name>
    <name type="common">Fish tapeworm</name>
    <name type="synonym">Diphyllobothrium latum</name>
    <dbReference type="NCBI Taxonomy" id="60516"/>
    <lineage>
        <taxon>Eukaryota</taxon>
        <taxon>Metazoa</taxon>
        <taxon>Spiralia</taxon>
        <taxon>Lophotrochozoa</taxon>
        <taxon>Platyhelminthes</taxon>
        <taxon>Cestoda</taxon>
        <taxon>Eucestoda</taxon>
        <taxon>Diphyllobothriidea</taxon>
        <taxon>Diphyllobothriidae</taxon>
        <taxon>Dibothriocephalus</taxon>
    </lineage>
</organism>
<evidence type="ECO:0000313" key="2">
    <source>
        <dbReference type="Proteomes" id="UP000281553"/>
    </source>
</evidence>
<dbReference type="EMBL" id="UYRU01116164">
    <property type="protein sequence ID" value="VDN45363.1"/>
    <property type="molecule type" value="Genomic_DNA"/>
</dbReference>
<proteinExistence type="predicted"/>
<dbReference type="AlphaFoldDB" id="A0A3P7P4Y0"/>
<reference evidence="1 2" key="1">
    <citation type="submission" date="2018-11" db="EMBL/GenBank/DDBJ databases">
        <authorList>
            <consortium name="Pathogen Informatics"/>
        </authorList>
    </citation>
    <scope>NUCLEOTIDE SEQUENCE [LARGE SCALE GENOMIC DNA]</scope>
</reference>
<gene>
    <name evidence="1" type="ORF">DILT_LOCUS19580</name>
</gene>
<keyword evidence="2" id="KW-1185">Reference proteome</keyword>
<protein>
    <submittedName>
        <fullName evidence="1">Uncharacterized protein</fullName>
    </submittedName>
</protein>